<keyword evidence="2" id="KW-1185">Reference proteome</keyword>
<dbReference type="EMBL" id="BRXW01000236">
    <property type="protein sequence ID" value="GMI15688.1"/>
    <property type="molecule type" value="Genomic_DNA"/>
</dbReference>
<accession>A0A9W7FP28</accession>
<dbReference type="Gene3D" id="2.60.120.200">
    <property type="match status" value="1"/>
</dbReference>
<dbReference type="Pfam" id="PF13385">
    <property type="entry name" value="Laminin_G_3"/>
    <property type="match status" value="1"/>
</dbReference>
<evidence type="ECO:0000313" key="2">
    <source>
        <dbReference type="Proteomes" id="UP001165122"/>
    </source>
</evidence>
<protein>
    <recommendedName>
        <fullName evidence="3">LamG domain-containing protein</fullName>
    </recommendedName>
</protein>
<reference evidence="2" key="1">
    <citation type="journal article" date="2023" name="Commun. Biol.">
        <title>Genome analysis of Parmales, the sister group of diatoms, reveals the evolutionary specialization of diatoms from phago-mixotrophs to photoautotrophs.</title>
        <authorList>
            <person name="Ban H."/>
            <person name="Sato S."/>
            <person name="Yoshikawa S."/>
            <person name="Yamada K."/>
            <person name="Nakamura Y."/>
            <person name="Ichinomiya M."/>
            <person name="Sato N."/>
            <person name="Blanc-Mathieu R."/>
            <person name="Endo H."/>
            <person name="Kuwata A."/>
            <person name="Ogata H."/>
        </authorList>
    </citation>
    <scope>NUCLEOTIDE SEQUENCE [LARGE SCALE GENOMIC DNA]</scope>
    <source>
        <strain evidence="2">NIES 3700</strain>
    </source>
</reference>
<dbReference type="Proteomes" id="UP001165122">
    <property type="component" value="Unassembled WGS sequence"/>
</dbReference>
<dbReference type="SUPFAM" id="SSF49899">
    <property type="entry name" value="Concanavalin A-like lectins/glucanases"/>
    <property type="match status" value="1"/>
</dbReference>
<gene>
    <name evidence="1" type="ORF">TrLO_g14047</name>
</gene>
<comment type="caution">
    <text evidence="1">The sequence shown here is derived from an EMBL/GenBank/DDBJ whole genome shotgun (WGS) entry which is preliminary data.</text>
</comment>
<sequence length="117" mass="13070">MPIATIGWDVYDEGNCEHLYCSELPSATWTHLVFTVSGTTMKVFKNGILVGTKIDGHEPNVVTRTQHTIGAFNKTNGLSTYCLDGTVAHLRFWNDRELSAEIVSNLYSVRDTSFNQN</sequence>
<dbReference type="AlphaFoldDB" id="A0A9W7FP28"/>
<evidence type="ECO:0000313" key="1">
    <source>
        <dbReference type="EMBL" id="GMI15688.1"/>
    </source>
</evidence>
<dbReference type="InterPro" id="IPR013320">
    <property type="entry name" value="ConA-like_dom_sf"/>
</dbReference>
<organism evidence="1 2">
    <name type="scientific">Triparma laevis f. longispina</name>
    <dbReference type="NCBI Taxonomy" id="1714387"/>
    <lineage>
        <taxon>Eukaryota</taxon>
        <taxon>Sar</taxon>
        <taxon>Stramenopiles</taxon>
        <taxon>Ochrophyta</taxon>
        <taxon>Bolidophyceae</taxon>
        <taxon>Parmales</taxon>
        <taxon>Triparmaceae</taxon>
        <taxon>Triparma</taxon>
    </lineage>
</organism>
<evidence type="ECO:0008006" key="3">
    <source>
        <dbReference type="Google" id="ProtNLM"/>
    </source>
</evidence>
<dbReference type="OrthoDB" id="201235at2759"/>
<name>A0A9W7FP28_9STRA</name>
<proteinExistence type="predicted"/>